<dbReference type="PANTHER" id="PTHR21666">
    <property type="entry name" value="PEPTIDASE-RELATED"/>
    <property type="match status" value="1"/>
</dbReference>
<evidence type="ECO:0000313" key="2">
    <source>
        <dbReference type="Proteomes" id="UP000472521"/>
    </source>
</evidence>
<accession>A0A0M0AET0</accession>
<dbReference type="AlphaFoldDB" id="A0A0M0AET0"/>
<reference evidence="1 2" key="1">
    <citation type="submission" date="2019-04" db="EMBL/GenBank/DDBJ databases">
        <title>Genome sequencing of Clostridium botulinum Groups I-IV and Clostridium butyricum.</title>
        <authorList>
            <person name="Brunt J."/>
            <person name="Van Vliet A.H.M."/>
            <person name="Stringer S.C."/>
            <person name="Carter A.T."/>
            <person name="Peck M.W."/>
        </authorList>
    </citation>
    <scope>NUCLEOTIDE SEQUENCE [LARGE SCALE GENOMIC DNA]</scope>
    <source>
        <strain evidence="1 2">IFR 18/054</strain>
    </source>
</reference>
<name>A0A0M0AET0_CLOBO</name>
<dbReference type="InterPro" id="IPR050570">
    <property type="entry name" value="Cell_wall_metabolism_enzyme"/>
</dbReference>
<comment type="caution">
    <text evidence="1">The sequence shown here is derived from an EMBL/GenBank/DDBJ whole genome shotgun (WGS) entry which is preliminary data.</text>
</comment>
<dbReference type="Gene3D" id="2.20.230.10">
    <property type="entry name" value="Resuscitation-promoting factor rpfb"/>
    <property type="match status" value="1"/>
</dbReference>
<dbReference type="Gene3D" id="2.70.70.10">
    <property type="entry name" value="Glucose Permease (Domain IIA)"/>
    <property type="match status" value="1"/>
</dbReference>
<dbReference type="SUPFAM" id="SSF51261">
    <property type="entry name" value="Duplicated hybrid motif"/>
    <property type="match status" value="1"/>
</dbReference>
<dbReference type="InterPro" id="IPR016047">
    <property type="entry name" value="M23ase_b-sheet_dom"/>
</dbReference>
<dbReference type="Pfam" id="PF07501">
    <property type="entry name" value="G5"/>
    <property type="match status" value="1"/>
</dbReference>
<dbReference type="SMART" id="SM01208">
    <property type="entry name" value="G5"/>
    <property type="match status" value="1"/>
</dbReference>
<protein>
    <submittedName>
        <fullName evidence="1">M23 family metallopeptidase</fullName>
    </submittedName>
</protein>
<dbReference type="CDD" id="cd12797">
    <property type="entry name" value="M23_peptidase"/>
    <property type="match status" value="1"/>
</dbReference>
<dbReference type="PANTHER" id="PTHR21666:SF270">
    <property type="entry name" value="MUREIN HYDROLASE ACTIVATOR ENVC"/>
    <property type="match status" value="1"/>
</dbReference>
<organism evidence="1 2">
    <name type="scientific">Clostridium botulinum</name>
    <dbReference type="NCBI Taxonomy" id="1491"/>
    <lineage>
        <taxon>Bacteria</taxon>
        <taxon>Bacillati</taxon>
        <taxon>Bacillota</taxon>
        <taxon>Clostridia</taxon>
        <taxon>Eubacteriales</taxon>
        <taxon>Clostridiaceae</taxon>
        <taxon>Clostridium</taxon>
    </lineage>
</organism>
<dbReference type="InterPro" id="IPR011098">
    <property type="entry name" value="G5_dom"/>
</dbReference>
<dbReference type="InterPro" id="IPR011055">
    <property type="entry name" value="Dup_hybrid_motif"/>
</dbReference>
<sequence length="395" mass="44416">MNTRKMKVIKFIICLTVIFNSIILIANANSNKVFEAYVDGRLVGYIYDKKEFKQIYSEVNEELNKRLGTDVVQDKKVRFKANKESIEKSSEENIKNNIKKTINDEVDAKLININNKDYGIVFNENETSEVFKDFIMKNLNKFNMSLDSVLDTEINANVKYSDIKVPISTVNDIEQIVDNMINDENIKVNVKIKEEKEVTVAPKTQIKRDDSKYIGESNIKEGESGSKRVTAEVTYCNGEKLNENVISEYVTKEAKDKIEYRGSKTPIGAKVTFLQYPTRGRYITSKFGPRWGKTHNGIDIAGNTGDPVTAAFDGVIEDAGVVSGYGNMIKIKHEDGLETLYGHLSSINVKKGQEIKKGDVIGEVGSTGRSTGPHLHFELRSKGTPINPESYIKNQ</sequence>
<dbReference type="EMBL" id="SWND01000020">
    <property type="protein sequence ID" value="NFF03693.1"/>
    <property type="molecule type" value="Genomic_DNA"/>
</dbReference>
<gene>
    <name evidence="1" type="ORF">FCV25_18560</name>
</gene>
<dbReference type="PROSITE" id="PS51109">
    <property type="entry name" value="G5"/>
    <property type="match status" value="1"/>
</dbReference>
<evidence type="ECO:0000313" key="1">
    <source>
        <dbReference type="EMBL" id="NFF03693.1"/>
    </source>
</evidence>
<dbReference type="Pfam" id="PF01551">
    <property type="entry name" value="Peptidase_M23"/>
    <property type="match status" value="1"/>
</dbReference>
<dbReference type="Proteomes" id="UP000472521">
    <property type="component" value="Unassembled WGS sequence"/>
</dbReference>
<dbReference type="GO" id="GO:0004222">
    <property type="term" value="F:metalloendopeptidase activity"/>
    <property type="evidence" value="ECO:0007669"/>
    <property type="project" value="TreeGrafter"/>
</dbReference>
<proteinExistence type="predicted"/>